<feature type="transmembrane region" description="Helical" evidence="5">
    <location>
        <begin position="95"/>
        <end position="113"/>
    </location>
</feature>
<evidence type="ECO:0000256" key="2">
    <source>
        <dbReference type="ARBA" id="ARBA00022692"/>
    </source>
</evidence>
<protein>
    <recommendedName>
        <fullName evidence="8">Manganese efflux pump MntP</fullName>
    </recommendedName>
</protein>
<keyword evidence="1" id="KW-1003">Cell membrane</keyword>
<accession>A0ABN1KAG0</accession>
<keyword evidence="3 5" id="KW-1133">Transmembrane helix</keyword>
<evidence type="ECO:0000256" key="5">
    <source>
        <dbReference type="SAM" id="Phobius"/>
    </source>
</evidence>
<name>A0ABN1KAG0_9FLAO</name>
<dbReference type="Pfam" id="PF02659">
    <property type="entry name" value="Mntp"/>
    <property type="match status" value="1"/>
</dbReference>
<feature type="transmembrane region" description="Helical" evidence="5">
    <location>
        <begin position="133"/>
        <end position="150"/>
    </location>
</feature>
<organism evidence="6 7">
    <name type="scientific">Psychroflexus lacisalsi</name>
    <dbReference type="NCBI Taxonomy" id="503928"/>
    <lineage>
        <taxon>Bacteria</taxon>
        <taxon>Pseudomonadati</taxon>
        <taxon>Bacteroidota</taxon>
        <taxon>Flavobacteriia</taxon>
        <taxon>Flavobacteriales</taxon>
        <taxon>Flavobacteriaceae</taxon>
        <taxon>Psychroflexus</taxon>
    </lineage>
</organism>
<keyword evidence="4 5" id="KW-0472">Membrane</keyword>
<evidence type="ECO:0008006" key="8">
    <source>
        <dbReference type="Google" id="ProtNLM"/>
    </source>
</evidence>
<evidence type="ECO:0000256" key="1">
    <source>
        <dbReference type="ARBA" id="ARBA00022475"/>
    </source>
</evidence>
<evidence type="ECO:0000256" key="4">
    <source>
        <dbReference type="ARBA" id="ARBA00023136"/>
    </source>
</evidence>
<feature type="transmembrane region" description="Helical" evidence="5">
    <location>
        <begin position="64"/>
        <end position="83"/>
    </location>
</feature>
<sequence length="184" mass="20020">MNTIELFLLAIVIASNTLSFSFGLGALDTKKYHLRIVIIFVLIEFTVPLVGLYIGQFVSSFIESYSKIIGGLILAGFGIYTIISAYRTKKQRQDSLEFITSIRGLLLVALGLSPDKLLVGFSLGLAGVSPLKLASIIAFFSGLFSFIGLKTGKYVKEKFGEYVQVFAGSVLIVLAVINFLGMPF</sequence>
<dbReference type="InterPro" id="IPR003810">
    <property type="entry name" value="Mntp/YtaF"/>
</dbReference>
<feature type="transmembrane region" description="Helical" evidence="5">
    <location>
        <begin position="34"/>
        <end position="58"/>
    </location>
</feature>
<gene>
    <name evidence="6" type="ORF">GCM10009433_19090</name>
</gene>
<proteinExistence type="predicted"/>
<evidence type="ECO:0000313" key="6">
    <source>
        <dbReference type="EMBL" id="GAA0760217.1"/>
    </source>
</evidence>
<keyword evidence="7" id="KW-1185">Reference proteome</keyword>
<feature type="transmembrane region" description="Helical" evidence="5">
    <location>
        <begin position="162"/>
        <end position="181"/>
    </location>
</feature>
<keyword evidence="2 5" id="KW-0812">Transmembrane</keyword>
<dbReference type="PANTHER" id="PTHR35529">
    <property type="entry name" value="MANGANESE EFFLUX PUMP MNTP-RELATED"/>
    <property type="match status" value="1"/>
</dbReference>
<reference evidence="6 7" key="1">
    <citation type="journal article" date="2019" name="Int. J. Syst. Evol. Microbiol.">
        <title>The Global Catalogue of Microorganisms (GCM) 10K type strain sequencing project: providing services to taxonomists for standard genome sequencing and annotation.</title>
        <authorList>
            <consortium name="The Broad Institute Genomics Platform"/>
            <consortium name="The Broad Institute Genome Sequencing Center for Infectious Disease"/>
            <person name="Wu L."/>
            <person name="Ma J."/>
        </authorList>
    </citation>
    <scope>NUCLEOTIDE SEQUENCE [LARGE SCALE GENOMIC DNA]</scope>
    <source>
        <strain evidence="6 7">JCM 16231</strain>
    </source>
</reference>
<dbReference type="EMBL" id="BAAAGG010000006">
    <property type="protein sequence ID" value="GAA0760217.1"/>
    <property type="molecule type" value="Genomic_DNA"/>
</dbReference>
<dbReference type="RefSeq" id="WP_224455663.1">
    <property type="nucleotide sequence ID" value="NZ_BAAAGG010000006.1"/>
</dbReference>
<dbReference type="PANTHER" id="PTHR35529:SF1">
    <property type="entry name" value="MANGANESE EFFLUX PUMP MNTP-RELATED"/>
    <property type="match status" value="1"/>
</dbReference>
<evidence type="ECO:0000256" key="3">
    <source>
        <dbReference type="ARBA" id="ARBA00022989"/>
    </source>
</evidence>
<comment type="caution">
    <text evidence="6">The sequence shown here is derived from an EMBL/GenBank/DDBJ whole genome shotgun (WGS) entry which is preliminary data.</text>
</comment>
<dbReference type="Proteomes" id="UP001500185">
    <property type="component" value="Unassembled WGS sequence"/>
</dbReference>
<feature type="transmembrane region" description="Helical" evidence="5">
    <location>
        <begin position="6"/>
        <end position="27"/>
    </location>
</feature>
<evidence type="ECO:0000313" key="7">
    <source>
        <dbReference type="Proteomes" id="UP001500185"/>
    </source>
</evidence>